<keyword evidence="3" id="KW-1185">Reference proteome</keyword>
<dbReference type="EMBL" id="LR214951">
    <property type="protein sequence ID" value="VEU59690.1"/>
    <property type="molecule type" value="Genomic_DNA"/>
</dbReference>
<organism evidence="2 3">
    <name type="scientific">Mesomycoplasma neurolyticum</name>
    <dbReference type="NCBI Taxonomy" id="2120"/>
    <lineage>
        <taxon>Bacteria</taxon>
        <taxon>Bacillati</taxon>
        <taxon>Mycoplasmatota</taxon>
        <taxon>Mycoplasmoidales</taxon>
        <taxon>Metamycoplasmataceae</taxon>
        <taxon>Mesomycoplasma</taxon>
    </lineage>
</organism>
<feature type="transmembrane region" description="Helical" evidence="1">
    <location>
        <begin position="60"/>
        <end position="76"/>
    </location>
</feature>
<keyword evidence="1" id="KW-1133">Transmembrane helix</keyword>
<dbReference type="Proteomes" id="UP000289440">
    <property type="component" value="Chromosome"/>
</dbReference>
<name>A0A449A5X9_9BACT</name>
<dbReference type="AlphaFoldDB" id="A0A449A5X9"/>
<evidence type="ECO:0000313" key="3">
    <source>
        <dbReference type="Proteomes" id="UP000289440"/>
    </source>
</evidence>
<feature type="transmembrane region" description="Helical" evidence="1">
    <location>
        <begin position="196"/>
        <end position="224"/>
    </location>
</feature>
<reference evidence="2 3" key="1">
    <citation type="submission" date="2019-01" db="EMBL/GenBank/DDBJ databases">
        <authorList>
            <consortium name="Pathogen Informatics"/>
        </authorList>
    </citation>
    <scope>NUCLEOTIDE SEQUENCE [LARGE SCALE GENOMIC DNA]</scope>
    <source>
        <strain evidence="2 3">NCTC10166</strain>
    </source>
</reference>
<feature type="transmembrane region" description="Helical" evidence="1">
    <location>
        <begin position="6"/>
        <end position="23"/>
    </location>
</feature>
<proteinExistence type="predicted"/>
<accession>A0A449A5X9</accession>
<evidence type="ECO:0000313" key="2">
    <source>
        <dbReference type="EMBL" id="VEU59690.1"/>
    </source>
</evidence>
<dbReference type="KEGG" id="mnu:NCTC10166_00669"/>
<keyword evidence="1" id="KW-0812">Transmembrane</keyword>
<sequence>MYWYYLVFSILYFVIIFLIQKYYKIRSKKMLSKENIFFHEKTIIHWISKSIKIYFLNPNIYVKAFAFTTTAIFLFLEYKYGWKTAIIFSNFLNKVYFLFFKEENAIIKQSWNWDKNSATSFLLYLIFSKMLHIFIVFCTIFIINFLEIIFLKKEKIFFLKNKLFLFFKNLFYLIFYLFFLFLIRKTVSVLGLNYELWMFLYLIFFLLLILFWFFIVYTIAFIWYKIIFRKKMSYWQTKKLIINDDELKPILVFKNFEIIKEYQQNEKELKKYWKIMKTKYKSKTSFTTYFLIKQQIKTFRKFYFLVKLIKIKTLFKI</sequence>
<protein>
    <submittedName>
        <fullName evidence="2">Uncharacterized protein</fullName>
    </submittedName>
</protein>
<gene>
    <name evidence="2" type="ORF">NCTC10166_00669</name>
</gene>
<feature type="transmembrane region" description="Helical" evidence="1">
    <location>
        <begin position="121"/>
        <end position="151"/>
    </location>
</feature>
<evidence type="ECO:0000256" key="1">
    <source>
        <dbReference type="SAM" id="Phobius"/>
    </source>
</evidence>
<keyword evidence="1" id="KW-0472">Membrane</keyword>
<feature type="transmembrane region" description="Helical" evidence="1">
    <location>
        <begin position="163"/>
        <end position="184"/>
    </location>
</feature>